<dbReference type="Proteomes" id="UP000299102">
    <property type="component" value="Unassembled WGS sequence"/>
</dbReference>
<gene>
    <name evidence="1" type="ORF">EVAR_5335_1</name>
</gene>
<comment type="caution">
    <text evidence="1">The sequence shown here is derived from an EMBL/GenBank/DDBJ whole genome shotgun (WGS) entry which is preliminary data.</text>
</comment>
<reference evidence="1 2" key="1">
    <citation type="journal article" date="2019" name="Commun. Biol.">
        <title>The bagworm genome reveals a unique fibroin gene that provides high tensile strength.</title>
        <authorList>
            <person name="Kono N."/>
            <person name="Nakamura H."/>
            <person name="Ohtoshi R."/>
            <person name="Tomita M."/>
            <person name="Numata K."/>
            <person name="Arakawa K."/>
        </authorList>
    </citation>
    <scope>NUCLEOTIDE SEQUENCE [LARGE SCALE GENOMIC DNA]</scope>
</reference>
<sequence>MTYGSECWTTLKKHKQKLHPTGFKELRRAGGVTRLNKLRNEYVRGCFEIAPTAEKIKEGRLRWYGYVVRRDDSYSINTVLNINSMQRSRDKPPATWSYTVEKSFKLRISHC</sequence>
<dbReference type="AlphaFoldDB" id="A0A4C1TNZ3"/>
<accession>A0A4C1TNZ3</accession>
<proteinExistence type="predicted"/>
<dbReference type="EMBL" id="BGZK01000073">
    <property type="protein sequence ID" value="GBP15641.1"/>
    <property type="molecule type" value="Genomic_DNA"/>
</dbReference>
<dbReference type="OrthoDB" id="424543at2759"/>
<protein>
    <submittedName>
        <fullName evidence="1">Uncharacterized protein</fullName>
    </submittedName>
</protein>
<evidence type="ECO:0000313" key="1">
    <source>
        <dbReference type="EMBL" id="GBP15641.1"/>
    </source>
</evidence>
<name>A0A4C1TNZ3_EUMVA</name>
<organism evidence="1 2">
    <name type="scientific">Eumeta variegata</name>
    <name type="common">Bagworm moth</name>
    <name type="synonym">Eumeta japonica</name>
    <dbReference type="NCBI Taxonomy" id="151549"/>
    <lineage>
        <taxon>Eukaryota</taxon>
        <taxon>Metazoa</taxon>
        <taxon>Ecdysozoa</taxon>
        <taxon>Arthropoda</taxon>
        <taxon>Hexapoda</taxon>
        <taxon>Insecta</taxon>
        <taxon>Pterygota</taxon>
        <taxon>Neoptera</taxon>
        <taxon>Endopterygota</taxon>
        <taxon>Lepidoptera</taxon>
        <taxon>Glossata</taxon>
        <taxon>Ditrysia</taxon>
        <taxon>Tineoidea</taxon>
        <taxon>Psychidae</taxon>
        <taxon>Oiketicinae</taxon>
        <taxon>Eumeta</taxon>
    </lineage>
</organism>
<evidence type="ECO:0000313" key="2">
    <source>
        <dbReference type="Proteomes" id="UP000299102"/>
    </source>
</evidence>
<keyword evidence="2" id="KW-1185">Reference proteome</keyword>
<dbReference type="STRING" id="151549.A0A4C1TNZ3"/>